<proteinExistence type="predicted"/>
<feature type="domain" description="Fungal-type protein kinase" evidence="2">
    <location>
        <begin position="467"/>
        <end position="598"/>
    </location>
</feature>
<protein>
    <recommendedName>
        <fullName evidence="2">Fungal-type protein kinase domain-containing protein</fullName>
    </recommendedName>
</protein>
<dbReference type="OrthoDB" id="3271139at2759"/>
<evidence type="ECO:0000256" key="1">
    <source>
        <dbReference type="SAM" id="MobiDB-lite"/>
    </source>
</evidence>
<evidence type="ECO:0000259" key="2">
    <source>
        <dbReference type="Pfam" id="PF17667"/>
    </source>
</evidence>
<name>A0A8H5CG22_9AGAR</name>
<evidence type="ECO:0000313" key="3">
    <source>
        <dbReference type="EMBL" id="KAF5341177.1"/>
    </source>
</evidence>
<keyword evidence="4" id="KW-1185">Reference proteome</keyword>
<comment type="caution">
    <text evidence="3">The sequence shown here is derived from an EMBL/GenBank/DDBJ whole genome shotgun (WGS) entry which is preliminary data.</text>
</comment>
<accession>A0A8H5CG22</accession>
<feature type="region of interest" description="Disordered" evidence="1">
    <location>
        <begin position="818"/>
        <end position="858"/>
    </location>
</feature>
<dbReference type="PANTHER" id="PTHR38248:SF2">
    <property type="entry name" value="FUNK1 11"/>
    <property type="match status" value="1"/>
</dbReference>
<dbReference type="EMBL" id="JAACJK010000002">
    <property type="protein sequence ID" value="KAF5341177.1"/>
    <property type="molecule type" value="Genomic_DNA"/>
</dbReference>
<dbReference type="InterPro" id="IPR040976">
    <property type="entry name" value="Pkinase_fungal"/>
</dbReference>
<feature type="region of interest" description="Disordered" evidence="1">
    <location>
        <begin position="1"/>
        <end position="83"/>
    </location>
</feature>
<evidence type="ECO:0000313" key="4">
    <source>
        <dbReference type="Proteomes" id="UP000541558"/>
    </source>
</evidence>
<dbReference type="PANTHER" id="PTHR38248">
    <property type="entry name" value="FUNK1 6"/>
    <property type="match status" value="1"/>
</dbReference>
<dbReference type="Pfam" id="PF17667">
    <property type="entry name" value="Pkinase_fungal"/>
    <property type="match status" value="2"/>
</dbReference>
<dbReference type="AlphaFoldDB" id="A0A8H5CG22"/>
<sequence>MPALPPHADPGGLTPEHATTSQPHSLPDVAETQGPLTTEPPALAMNENSLHGASPEGSHDGTLSPRPASEKPEPPCSPVIDSPSELRKSQLMFESMGVCTPFKDDSHISTGKIANQKIILSAELGPIPEVKNTWLHTIYRSEVLDKSIDDFLRDSPLYDSVKKRWDVPETVVKEEEMYKPLMKIIKAILEGPGKAPPGCSDIREAVDTHDAWLTHSETGTKTRPDIAIAAAGPSFEEPTSWSSKTETWADAKIKRVGFSNIASVFDVKRNKGRDKEMEQVEQGAIYNRQIFIHQPNRLYARSLILTENRYQGLHYCRSGAFYTEYLDLHLYPATFVRLVCGLSSYDERDVGLDTNIQWKIEDGRKTSGTISTVDANGEKAVYSIEMNKPSFIRHAIRGQGTMYWDAKGSDGARVLIKDSWQADGRTRESVILDQAANVDGAVKVIALEDNLAHTRDFRPANFEFEDFVNRTLARVTLACPGPSLAHFSSRVEAFAAIRDSIKGHRDLLIKQILHRNITMETILIVKGEGSSRGVVFDLDMALCITIRGGRPPLALTHRTGSTIYMPISMLRSYKEKLFRIKLAQDYLDDLESYYYVLSKLMMGFEGVGKPVPAGDDECSVLGGWEGPPHYLIARNKYSYLRGLIIEPFPEFWTPPCTKLNEKFQKYMFDLAAEKDLISQMKDPKERGRRLHNLYNKIDSHYETIIAYFDEAVEALEKAGEILPPQASPAPTVTFSPLPSLATSLNPFSQAHGLATGSVPHLTLYGNGQFQFPAVPFNTSTPPPGSRLRNTKLARLPPSPSMRPGKVYEAVPPFFGKRLVAGQKRTSEDVEDVEDNTSKRNRRSGAGIGGGSLPTLDEE</sequence>
<reference evidence="3 4" key="1">
    <citation type="journal article" date="2020" name="ISME J.">
        <title>Uncovering the hidden diversity of litter-decomposition mechanisms in mushroom-forming fungi.</title>
        <authorList>
            <person name="Floudas D."/>
            <person name="Bentzer J."/>
            <person name="Ahren D."/>
            <person name="Johansson T."/>
            <person name="Persson P."/>
            <person name="Tunlid A."/>
        </authorList>
    </citation>
    <scope>NUCLEOTIDE SEQUENCE [LARGE SCALE GENOMIC DNA]</scope>
    <source>
        <strain evidence="3 4">CBS 175.51</strain>
    </source>
</reference>
<dbReference type="Proteomes" id="UP000541558">
    <property type="component" value="Unassembled WGS sequence"/>
</dbReference>
<organism evidence="3 4">
    <name type="scientific">Ephemerocybe angulata</name>
    <dbReference type="NCBI Taxonomy" id="980116"/>
    <lineage>
        <taxon>Eukaryota</taxon>
        <taxon>Fungi</taxon>
        <taxon>Dikarya</taxon>
        <taxon>Basidiomycota</taxon>
        <taxon>Agaricomycotina</taxon>
        <taxon>Agaricomycetes</taxon>
        <taxon>Agaricomycetidae</taxon>
        <taxon>Agaricales</taxon>
        <taxon>Agaricineae</taxon>
        <taxon>Psathyrellaceae</taxon>
        <taxon>Ephemerocybe</taxon>
    </lineage>
</organism>
<gene>
    <name evidence="3" type="ORF">D9611_006061</name>
</gene>
<dbReference type="Gene3D" id="1.10.510.10">
    <property type="entry name" value="Transferase(Phosphotransferase) domain 1"/>
    <property type="match status" value="1"/>
</dbReference>
<dbReference type="SUPFAM" id="SSF56112">
    <property type="entry name" value="Protein kinase-like (PK-like)"/>
    <property type="match status" value="1"/>
</dbReference>
<dbReference type="InterPro" id="IPR011009">
    <property type="entry name" value="Kinase-like_dom_sf"/>
</dbReference>
<feature type="domain" description="Fungal-type protein kinase" evidence="2">
    <location>
        <begin position="253"/>
        <end position="448"/>
    </location>
</feature>